<dbReference type="EMBL" id="LJIW01000001">
    <property type="protein sequence ID" value="PNG94511.1"/>
    <property type="molecule type" value="Genomic_DNA"/>
</dbReference>
<keyword evidence="1" id="KW-0732">Signal</keyword>
<comment type="caution">
    <text evidence="2">The sequence shown here is derived from an EMBL/GenBank/DDBJ whole genome shotgun (WGS) entry which is preliminary data.</text>
</comment>
<name>A0A2J7Z2K6_STRMQ</name>
<evidence type="ECO:0000256" key="1">
    <source>
        <dbReference type="SAM" id="SignalP"/>
    </source>
</evidence>
<reference evidence="2 3" key="1">
    <citation type="submission" date="2015-09" db="EMBL/GenBank/DDBJ databases">
        <title>Genome sequence, genome mining and natural product profiling of a biocontrol bacterium Streptomyces malaysiensis F913.</title>
        <authorList>
            <person name="Xu Y."/>
            <person name="Wei J."/>
            <person name="Xie J."/>
            <person name="Li T."/>
            <person name="Zhou Z."/>
        </authorList>
    </citation>
    <scope>NUCLEOTIDE SEQUENCE [LARGE SCALE GENOMIC DNA]</scope>
    <source>
        <strain evidence="2 3">F913</strain>
    </source>
</reference>
<gene>
    <name evidence="2" type="ORF">SMF913_10536</name>
</gene>
<sequence>MAALMSAVGAVAGLTLAAAPPAAAASYSFQPTWPSWGQIILVKEDGYGQVGFAEWRQDPGGGNPGDALRVYDQEPDGYGIEAHLSDGRKATTRGHNSPYQSPWTTGNLPEDHTYYLWVCVVKGSYSNCSQKFAVSS</sequence>
<organism evidence="2 3">
    <name type="scientific">Streptomyces malaysiensis</name>
    <dbReference type="NCBI Taxonomy" id="92644"/>
    <lineage>
        <taxon>Bacteria</taxon>
        <taxon>Bacillati</taxon>
        <taxon>Actinomycetota</taxon>
        <taxon>Actinomycetes</taxon>
        <taxon>Kitasatosporales</taxon>
        <taxon>Streptomycetaceae</taxon>
        <taxon>Streptomyces</taxon>
        <taxon>Streptomyces violaceusniger group</taxon>
    </lineage>
</organism>
<accession>A0A2J7Z2K6</accession>
<evidence type="ECO:0008006" key="4">
    <source>
        <dbReference type="Google" id="ProtNLM"/>
    </source>
</evidence>
<dbReference type="Proteomes" id="UP000236520">
    <property type="component" value="Unassembled WGS sequence"/>
</dbReference>
<keyword evidence="3" id="KW-1185">Reference proteome</keyword>
<feature type="chain" id="PRO_5014357561" description="Secreted protein" evidence="1">
    <location>
        <begin position="25"/>
        <end position="136"/>
    </location>
</feature>
<protein>
    <recommendedName>
        <fullName evidence="4">Secreted protein</fullName>
    </recommendedName>
</protein>
<feature type="signal peptide" evidence="1">
    <location>
        <begin position="1"/>
        <end position="24"/>
    </location>
</feature>
<proteinExistence type="predicted"/>
<dbReference type="AlphaFoldDB" id="A0A2J7Z2K6"/>
<evidence type="ECO:0000313" key="3">
    <source>
        <dbReference type="Proteomes" id="UP000236520"/>
    </source>
</evidence>
<evidence type="ECO:0000313" key="2">
    <source>
        <dbReference type="EMBL" id="PNG94511.1"/>
    </source>
</evidence>